<comment type="caution">
    <text evidence="2">The sequence shown here is derived from an EMBL/GenBank/DDBJ whole genome shotgun (WGS) entry which is preliminary data.</text>
</comment>
<protein>
    <submittedName>
        <fullName evidence="2">Esterase family protein</fullName>
    </submittedName>
</protein>
<dbReference type="SUPFAM" id="SSF53474">
    <property type="entry name" value="alpha/beta-Hydrolases"/>
    <property type="match status" value="1"/>
</dbReference>
<keyword evidence="1" id="KW-0812">Transmembrane</keyword>
<keyword evidence="1" id="KW-0472">Membrane</keyword>
<dbReference type="Proteomes" id="UP001652264">
    <property type="component" value="Unassembled WGS sequence"/>
</dbReference>
<dbReference type="Gene3D" id="3.40.50.1820">
    <property type="entry name" value="alpha/beta hydrolase"/>
    <property type="match status" value="1"/>
</dbReference>
<gene>
    <name evidence="2" type="ORF">NYQ28_14345</name>
</gene>
<accession>A0ABT2HKU0</accession>
<dbReference type="PANTHER" id="PTHR48098">
    <property type="entry name" value="ENTEROCHELIN ESTERASE-RELATED"/>
    <property type="match status" value="1"/>
</dbReference>
<sequence>MQHARRPGATVWTVLVLVLVLTVVNVGVGATWWGRASADPRSAVTVTATPTPTPAVTPTPTVLPDPAGSDGIPLAEHPPASGEPVTLDLARTWAPRTDLPTAGRLLRVTIPATRSHFTARPGLLWLPPAALVPDPPALPVVVLLPGQSRGSGPEDLETGGHLTETMDAVAGMHAGLAPIVVVPDQLGPDSGNPMCVDGPLGNSQTYLEQDVPAWITSHLRVQTGASAWTIGGFSQGGTCAIQLGAGDPGRFGNIIDVSGELGPTLGSPGESIARGFSGDAAAYRAAQPEALLAAHGPYRDSSAFFTAAQLDGRYGPAMPVVAAHAAAAGMRVTTWVVPGVKHNWLAARAAIAAGMAWLVPRIGLAPGP</sequence>
<name>A0ABT2HKU0_9MICO</name>
<keyword evidence="1" id="KW-1133">Transmembrane helix</keyword>
<evidence type="ECO:0000313" key="2">
    <source>
        <dbReference type="EMBL" id="MCS6523748.1"/>
    </source>
</evidence>
<keyword evidence="3" id="KW-1185">Reference proteome</keyword>
<dbReference type="EMBL" id="JANVAD010000008">
    <property type="protein sequence ID" value="MCS6523748.1"/>
    <property type="molecule type" value="Genomic_DNA"/>
</dbReference>
<feature type="transmembrane region" description="Helical" evidence="1">
    <location>
        <begin position="12"/>
        <end position="33"/>
    </location>
</feature>
<dbReference type="GeneID" id="95322558"/>
<dbReference type="RefSeq" id="WP_141859704.1">
    <property type="nucleotide sequence ID" value="NZ_BMNV01000010.1"/>
</dbReference>
<dbReference type="PANTHER" id="PTHR48098:SF1">
    <property type="entry name" value="DIACYLGLYCEROL ACYLTRANSFERASE_MYCOLYLTRANSFERASE AG85A"/>
    <property type="match status" value="1"/>
</dbReference>
<organism evidence="2 3">
    <name type="scientific">Curtobacterium citreum</name>
    <dbReference type="NCBI Taxonomy" id="2036"/>
    <lineage>
        <taxon>Bacteria</taxon>
        <taxon>Bacillati</taxon>
        <taxon>Actinomycetota</taxon>
        <taxon>Actinomycetes</taxon>
        <taxon>Micrococcales</taxon>
        <taxon>Microbacteriaceae</taxon>
        <taxon>Curtobacterium</taxon>
    </lineage>
</organism>
<reference evidence="2 3" key="1">
    <citation type="submission" date="2022-08" db="EMBL/GenBank/DDBJ databases">
        <title>Taxonomy of Curtobacterium flaccumfaciens.</title>
        <authorList>
            <person name="Osdaghi E."/>
            <person name="Taghavi S.M."/>
            <person name="Hamidizade M."/>
            <person name="Abachi H."/>
            <person name="Fazliarab A."/>
            <person name="Baeyen S."/>
            <person name="Portier P."/>
            <person name="Van Vaerenbergh J."/>
            <person name="Jacques M.-A."/>
        </authorList>
    </citation>
    <scope>NUCLEOTIDE SEQUENCE [LARGE SCALE GENOMIC DNA]</scope>
    <source>
        <strain evidence="2 3">LMG8786T</strain>
    </source>
</reference>
<evidence type="ECO:0000256" key="1">
    <source>
        <dbReference type="SAM" id="Phobius"/>
    </source>
</evidence>
<proteinExistence type="predicted"/>
<dbReference type="InterPro" id="IPR050583">
    <property type="entry name" value="Mycobacterial_A85_antigen"/>
</dbReference>
<dbReference type="InterPro" id="IPR029058">
    <property type="entry name" value="AB_hydrolase_fold"/>
</dbReference>
<dbReference type="Pfam" id="PF00756">
    <property type="entry name" value="Esterase"/>
    <property type="match status" value="1"/>
</dbReference>
<evidence type="ECO:0000313" key="3">
    <source>
        <dbReference type="Proteomes" id="UP001652264"/>
    </source>
</evidence>
<dbReference type="InterPro" id="IPR000801">
    <property type="entry name" value="Esterase-like"/>
</dbReference>